<protein>
    <submittedName>
        <fullName evidence="1">Uncharacterized protein</fullName>
    </submittedName>
</protein>
<dbReference type="RefSeq" id="WP_301233239.1">
    <property type="nucleotide sequence ID" value="NZ_QAIC01000022.1"/>
</dbReference>
<reference evidence="1" key="1">
    <citation type="submission" date="2018-04" db="EMBL/GenBank/DDBJ databases">
        <authorList>
            <person name="Jy Z."/>
        </authorList>
    </citation>
    <scope>NUCLEOTIDE SEQUENCE</scope>
    <source>
        <strain evidence="2">AS13</strain>
        <strain evidence="1">LA18</strain>
    </source>
</reference>
<sequence>MLLPIQIQSANIVTGLLAGVYAVKCSVFVERGGSRSVVYFEYERSGSGSLCAVDALFLDGEGNARMSDFAFLPDGIWRDSFGVTATSLDALLPQEVANYVFAAEFNLPDVSVGGGNAG</sequence>
<comment type="caution">
    <text evidence="1">The sequence shown here is derived from an EMBL/GenBank/DDBJ whole genome shotgun (WGS) entry which is preliminary data.</text>
</comment>
<dbReference type="EMBL" id="QAIC01000022">
    <property type="protein sequence ID" value="MDN4571892.1"/>
    <property type="molecule type" value="Genomic_DNA"/>
</dbReference>
<keyword evidence="3" id="KW-1185">Reference proteome</keyword>
<proteinExistence type="predicted"/>
<dbReference type="Proteomes" id="UP001172788">
    <property type="component" value="Unassembled WGS sequence"/>
</dbReference>
<evidence type="ECO:0000313" key="1">
    <source>
        <dbReference type="EMBL" id="MDN4571892.1"/>
    </source>
</evidence>
<dbReference type="EMBL" id="QAID01000046">
    <property type="protein sequence ID" value="MDN4581346.1"/>
    <property type="molecule type" value="Genomic_DNA"/>
</dbReference>
<evidence type="ECO:0000313" key="2">
    <source>
        <dbReference type="EMBL" id="MDN4581346.1"/>
    </source>
</evidence>
<accession>A0AAW7MGN0</accession>
<evidence type="ECO:0000313" key="3">
    <source>
        <dbReference type="Proteomes" id="UP001172788"/>
    </source>
</evidence>
<dbReference type="AlphaFoldDB" id="A0AAW7MGN0"/>
<name>A0AAW7MGN0_9BURK</name>
<evidence type="ECO:0000313" key="4">
    <source>
        <dbReference type="Proteomes" id="UP001172791"/>
    </source>
</evidence>
<gene>
    <name evidence="1" type="ORF">DBA34_01230</name>
    <name evidence="2" type="ORF">DBB29_24855</name>
</gene>
<dbReference type="Proteomes" id="UP001172791">
    <property type="component" value="Unassembled WGS sequence"/>
</dbReference>
<organism evidence="1 4">
    <name type="scientific">Pandoraea cepalis</name>
    <dbReference type="NCBI Taxonomy" id="2508294"/>
    <lineage>
        <taxon>Bacteria</taxon>
        <taxon>Pseudomonadati</taxon>
        <taxon>Pseudomonadota</taxon>
        <taxon>Betaproteobacteria</taxon>
        <taxon>Burkholderiales</taxon>
        <taxon>Burkholderiaceae</taxon>
        <taxon>Pandoraea</taxon>
    </lineage>
</organism>